<dbReference type="KEGG" id="senf:GJR95_09330"/>
<keyword evidence="3" id="KW-1185">Reference proteome</keyword>
<dbReference type="EMBL" id="CP045997">
    <property type="protein sequence ID" value="QHV95201.1"/>
    <property type="molecule type" value="Genomic_DNA"/>
</dbReference>
<organism evidence="2 3">
    <name type="scientific">Spirosoma endbachense</name>
    <dbReference type="NCBI Taxonomy" id="2666025"/>
    <lineage>
        <taxon>Bacteria</taxon>
        <taxon>Pseudomonadati</taxon>
        <taxon>Bacteroidota</taxon>
        <taxon>Cytophagia</taxon>
        <taxon>Cytophagales</taxon>
        <taxon>Cytophagaceae</taxon>
        <taxon>Spirosoma</taxon>
    </lineage>
</organism>
<dbReference type="AlphaFoldDB" id="A0A6P1VPL7"/>
<gene>
    <name evidence="2" type="ORF">GJR95_09330</name>
</gene>
<dbReference type="Proteomes" id="UP000464577">
    <property type="component" value="Chromosome"/>
</dbReference>
<dbReference type="SUPFAM" id="SSF48208">
    <property type="entry name" value="Six-hairpin glycosidases"/>
    <property type="match status" value="1"/>
</dbReference>
<accession>A0A6P1VPL7</accession>
<feature type="signal peptide" evidence="1">
    <location>
        <begin position="1"/>
        <end position="25"/>
    </location>
</feature>
<keyword evidence="1" id="KW-0732">Signal</keyword>
<name>A0A6P1VPL7_9BACT</name>
<evidence type="ECO:0000313" key="3">
    <source>
        <dbReference type="Proteomes" id="UP000464577"/>
    </source>
</evidence>
<protein>
    <submittedName>
        <fullName evidence="2">Glycerophosphoryl diester phosphodiesterase</fullName>
    </submittedName>
</protein>
<feature type="chain" id="PRO_5027101541" evidence="1">
    <location>
        <begin position="26"/>
        <end position="844"/>
    </location>
</feature>
<reference evidence="2 3" key="1">
    <citation type="submission" date="2019-11" db="EMBL/GenBank/DDBJ databases">
        <title>Spirosoma endbachense sp. nov., isolated from a natural salt meadow.</title>
        <authorList>
            <person name="Rojas J."/>
            <person name="Ambika Manirajan B."/>
            <person name="Ratering S."/>
            <person name="Suarez C."/>
            <person name="Geissler-Plaum R."/>
            <person name="Schnell S."/>
        </authorList>
    </citation>
    <scope>NUCLEOTIDE SEQUENCE [LARGE SCALE GENOMIC DNA]</scope>
    <source>
        <strain evidence="2 3">I-24</strain>
    </source>
</reference>
<evidence type="ECO:0000313" key="2">
    <source>
        <dbReference type="EMBL" id="QHV95201.1"/>
    </source>
</evidence>
<proteinExistence type="predicted"/>
<dbReference type="InterPro" id="IPR008928">
    <property type="entry name" value="6-hairpin_glycosidase_sf"/>
</dbReference>
<evidence type="ECO:0000256" key="1">
    <source>
        <dbReference type="SAM" id="SignalP"/>
    </source>
</evidence>
<dbReference type="RefSeq" id="WP_162385612.1">
    <property type="nucleotide sequence ID" value="NZ_CP045997.1"/>
</dbReference>
<dbReference type="GO" id="GO:0005975">
    <property type="term" value="P:carbohydrate metabolic process"/>
    <property type="evidence" value="ECO:0007669"/>
    <property type="project" value="InterPro"/>
</dbReference>
<sequence>MKNKTLIAVYLLTLSAFVGIRPATGQTITPQLANDRIRLIWTKTPRGFEEKQIQVRKGDRWQTLGTPSGENTLLYAADKPNPKSDTTFKTITGEDFPSSKYHYQQVQWAESTSPVSLNKAGQAIHFFPQKAEQSGKNKVVFSQETEVATIVSEWMLDPKFSSDIIVRQTIKPKKDGYFSLASPTIATISEQNLTWATVPGYFQGNKIQPNFALAYAYGHGIPSLPVLYRERCASTLSPMITTKNGITLSVIPEPGLARDPWANDKITQTDWNIGLSHMNRKAQLSPTLYYPVLGEPKSALKVGETISYSFRYSLTDGDWFKALNHAVYDVYRFNESLALRQSKQSLTDRIAKMHHYLTDPKTSLWNIEDFEGKKIGAQSYLGGVVGSNKDAMKNSDYGAMWMLATATKDTALTKNVLPYAENFKLAQQETGNSFFKGAPEGQYYLAKSKKFVEEWGEVVEPIGLTYYTMLDIGNMLLFEPENAELKERLRFGADRLLTWQKSDGRWAVAYDRHSEQEIFKDIQDVRPTFYGLIVAYRILKEPKYLAAARKGADWLIKNAVETGSFLGVCGDARYAPDFATGQSAQAFLDLFDLTSDARYKDAAITAAKIYTTSIYTHPIASHQAKTVNGTPREDWEISQAGLSFEHGGIFGSATRLGPIQLCSHAGLFIRMYGLTKEPIFADMARSGAIGRDAFVDSKTSVASYYWQAMNRGSGPYPHHAWWQIGWLTDYLMAEAELRSGGKVTFPRGFVTPKVGPHQTYGFAPGTINGEKATLLIDENLAKIDNPSIDYLVAKAVTGEKLFVVLMNNRAQSSDFHLAIRNGKSISKQLPAFGIEVITVESKDL</sequence>
<dbReference type="Gene3D" id="1.50.10.20">
    <property type="match status" value="1"/>
</dbReference>